<feature type="region of interest" description="Disordered" evidence="1">
    <location>
        <begin position="101"/>
        <end position="124"/>
    </location>
</feature>
<dbReference type="EMBL" id="CAKLBY020000378">
    <property type="protein sequence ID" value="CAK7947220.1"/>
    <property type="molecule type" value="Genomic_DNA"/>
</dbReference>
<accession>A0AAV1VLX2</accession>
<gene>
    <name evidence="2" type="ORF">PM001_LOCUS32370</name>
</gene>
<protein>
    <submittedName>
        <fullName evidence="2">Uncharacterized protein</fullName>
    </submittedName>
</protein>
<feature type="compositionally biased region" description="Basic and acidic residues" evidence="1">
    <location>
        <begin position="104"/>
        <end position="124"/>
    </location>
</feature>
<evidence type="ECO:0000256" key="1">
    <source>
        <dbReference type="SAM" id="MobiDB-lite"/>
    </source>
</evidence>
<name>A0AAV1VLX2_9STRA</name>
<evidence type="ECO:0000313" key="3">
    <source>
        <dbReference type="Proteomes" id="UP001162060"/>
    </source>
</evidence>
<dbReference type="Proteomes" id="UP001162060">
    <property type="component" value="Unassembled WGS sequence"/>
</dbReference>
<evidence type="ECO:0000313" key="2">
    <source>
        <dbReference type="EMBL" id="CAK7947220.1"/>
    </source>
</evidence>
<reference evidence="2" key="1">
    <citation type="submission" date="2024-01" db="EMBL/GenBank/DDBJ databases">
        <authorList>
            <person name="Webb A."/>
        </authorList>
    </citation>
    <scope>NUCLEOTIDE SEQUENCE</scope>
    <source>
        <strain evidence="2">Pm1</strain>
    </source>
</reference>
<proteinExistence type="predicted"/>
<comment type="caution">
    <text evidence="2">The sequence shown here is derived from an EMBL/GenBank/DDBJ whole genome shotgun (WGS) entry which is preliminary data.</text>
</comment>
<sequence length="124" mass="13817">MHVEFYFSCLKLRRQGFSTARCLTESRAQYATRIFVAEPVQLVMMCMCSVRIAQELSSERDSRAVRSAGRTLLPGHHLSVSSHSQLVVRVGGMVPADVDITAKNSDRSARSGSSERARERMQIA</sequence>
<dbReference type="AlphaFoldDB" id="A0AAV1VLX2"/>
<organism evidence="2 3">
    <name type="scientific">Peronospora matthiolae</name>
    <dbReference type="NCBI Taxonomy" id="2874970"/>
    <lineage>
        <taxon>Eukaryota</taxon>
        <taxon>Sar</taxon>
        <taxon>Stramenopiles</taxon>
        <taxon>Oomycota</taxon>
        <taxon>Peronosporomycetes</taxon>
        <taxon>Peronosporales</taxon>
        <taxon>Peronosporaceae</taxon>
        <taxon>Peronospora</taxon>
    </lineage>
</organism>